<comment type="caution">
    <text evidence="1">The sequence shown here is derived from an EMBL/GenBank/DDBJ whole genome shotgun (WGS) entry which is preliminary data.</text>
</comment>
<gene>
    <name evidence="1" type="ORF">CEXT_348661</name>
</gene>
<name>A0AAV4XSH0_CAEEX</name>
<reference evidence="1 2" key="1">
    <citation type="submission" date="2021-06" db="EMBL/GenBank/DDBJ databases">
        <title>Caerostris extrusa draft genome.</title>
        <authorList>
            <person name="Kono N."/>
            <person name="Arakawa K."/>
        </authorList>
    </citation>
    <scope>NUCLEOTIDE SEQUENCE [LARGE SCALE GENOMIC DNA]</scope>
</reference>
<sequence>MTVDLRGRVVCEARMINELTRYGAYYSRRKAACKYVAYQTQADFASIENRLMQRFERGRFKSQIASLDLEDAPEEEARSNRVVIATQCQFV</sequence>
<accession>A0AAV4XSH0</accession>
<evidence type="ECO:0000313" key="1">
    <source>
        <dbReference type="EMBL" id="GIY98106.1"/>
    </source>
</evidence>
<keyword evidence="2" id="KW-1185">Reference proteome</keyword>
<organism evidence="1 2">
    <name type="scientific">Caerostris extrusa</name>
    <name type="common">Bark spider</name>
    <name type="synonym">Caerostris bankana</name>
    <dbReference type="NCBI Taxonomy" id="172846"/>
    <lineage>
        <taxon>Eukaryota</taxon>
        <taxon>Metazoa</taxon>
        <taxon>Ecdysozoa</taxon>
        <taxon>Arthropoda</taxon>
        <taxon>Chelicerata</taxon>
        <taxon>Arachnida</taxon>
        <taxon>Araneae</taxon>
        <taxon>Araneomorphae</taxon>
        <taxon>Entelegynae</taxon>
        <taxon>Araneoidea</taxon>
        <taxon>Araneidae</taxon>
        <taxon>Caerostris</taxon>
    </lineage>
</organism>
<protein>
    <submittedName>
        <fullName evidence="1">Uncharacterized protein</fullName>
    </submittedName>
</protein>
<evidence type="ECO:0000313" key="2">
    <source>
        <dbReference type="Proteomes" id="UP001054945"/>
    </source>
</evidence>
<dbReference type="AlphaFoldDB" id="A0AAV4XSH0"/>
<proteinExistence type="predicted"/>
<dbReference type="Proteomes" id="UP001054945">
    <property type="component" value="Unassembled WGS sequence"/>
</dbReference>
<dbReference type="EMBL" id="BPLR01000883">
    <property type="protein sequence ID" value="GIY98106.1"/>
    <property type="molecule type" value="Genomic_DNA"/>
</dbReference>